<dbReference type="PANTHER" id="PTHR43383">
    <property type="entry name" value="NODULIN 6"/>
    <property type="match status" value="1"/>
</dbReference>
<reference evidence="3" key="2">
    <citation type="submission" date="2015-01" db="EMBL/GenBank/DDBJ databases">
        <title>Evolutionary Origins and Diversification of the Mycorrhizal Mutualists.</title>
        <authorList>
            <consortium name="DOE Joint Genome Institute"/>
            <consortium name="Mycorrhizal Genomics Consortium"/>
            <person name="Kohler A."/>
            <person name="Kuo A."/>
            <person name="Nagy L.G."/>
            <person name="Floudas D."/>
            <person name="Copeland A."/>
            <person name="Barry K.W."/>
            <person name="Cichocki N."/>
            <person name="Veneault-Fourrey C."/>
            <person name="LaButti K."/>
            <person name="Lindquist E.A."/>
            <person name="Lipzen A."/>
            <person name="Lundell T."/>
            <person name="Morin E."/>
            <person name="Murat C."/>
            <person name="Riley R."/>
            <person name="Ohm R."/>
            <person name="Sun H."/>
            <person name="Tunlid A."/>
            <person name="Henrissat B."/>
            <person name="Grigoriev I.V."/>
            <person name="Hibbett D.S."/>
            <person name="Martin F."/>
        </authorList>
    </citation>
    <scope>NUCLEOTIDE SEQUENCE [LARGE SCALE GENOMIC DNA]</scope>
    <source>
        <strain evidence="3">LaAM-08-1</strain>
    </source>
</reference>
<feature type="domain" description="Amidohydrolase-related" evidence="1">
    <location>
        <begin position="232"/>
        <end position="375"/>
    </location>
</feature>
<accession>A0A0C9XB53</accession>
<dbReference type="EMBL" id="KN838538">
    <property type="protein sequence ID" value="KIK09490.1"/>
    <property type="molecule type" value="Genomic_DNA"/>
</dbReference>
<evidence type="ECO:0000313" key="2">
    <source>
        <dbReference type="EMBL" id="KIK09490.1"/>
    </source>
</evidence>
<dbReference type="AlphaFoldDB" id="A0A0C9XB53"/>
<dbReference type="InterPro" id="IPR032466">
    <property type="entry name" value="Metal_Hydrolase"/>
</dbReference>
<organism evidence="2 3">
    <name type="scientific">Laccaria amethystina LaAM-08-1</name>
    <dbReference type="NCBI Taxonomy" id="1095629"/>
    <lineage>
        <taxon>Eukaryota</taxon>
        <taxon>Fungi</taxon>
        <taxon>Dikarya</taxon>
        <taxon>Basidiomycota</taxon>
        <taxon>Agaricomycotina</taxon>
        <taxon>Agaricomycetes</taxon>
        <taxon>Agaricomycetidae</taxon>
        <taxon>Agaricales</taxon>
        <taxon>Agaricineae</taxon>
        <taxon>Hydnangiaceae</taxon>
        <taxon>Laccaria</taxon>
    </lineage>
</organism>
<dbReference type="SUPFAM" id="SSF51556">
    <property type="entry name" value="Metallo-dependent hydrolases"/>
    <property type="match status" value="1"/>
</dbReference>
<dbReference type="Gene3D" id="3.20.20.140">
    <property type="entry name" value="Metal-dependent hydrolases"/>
    <property type="match status" value="1"/>
</dbReference>
<evidence type="ECO:0000313" key="3">
    <source>
        <dbReference type="Proteomes" id="UP000054477"/>
    </source>
</evidence>
<sequence length="404" mass="45253">MRQDPERRYPKLSEAAFSYPAIDNHAHPLLREEHRDRFPFEGLVSEAQGDALIQDAIHTVACKRATAQIRRLLNLDERASWDDLKLARASSNYVGLCKMCFEPARIQCILIDDGLGGSDDFAENYTWHDQFTNSPTRRIVRVEVVAEGILKDIFQLNLTAKAALNAFTASLTKSLKESAEDSNVVGFKSIVCYRTGLNVAIVSCTASLESSLVDLFKRYKEEGRLRLAHKALNDLVVRIAVEVASEHDIPVQFHTGLGDNDITLSLSSPAEMQPLIKAYPKTKFVLLHSSYPYTREAGYLTAVYSNVYLDFSLIFPLVSGAGQRSIIQQVLELSPTNKILWSSDGHWWPESFYLGSYQARQGMYEVLKTMVDGEELSEADAVTIVQNALFHNSNRVYGLNLPSP</sequence>
<keyword evidence="3" id="KW-1185">Reference proteome</keyword>
<dbReference type="PANTHER" id="PTHR43383:SF2">
    <property type="entry name" value="AMIDOHYDROLASE 2 FAMILY PROTEIN"/>
    <property type="match status" value="1"/>
</dbReference>
<evidence type="ECO:0000259" key="1">
    <source>
        <dbReference type="Pfam" id="PF04909"/>
    </source>
</evidence>
<gene>
    <name evidence="2" type="ORF">K443DRAFT_671390</name>
</gene>
<dbReference type="Pfam" id="PF04909">
    <property type="entry name" value="Amidohydro_2"/>
    <property type="match status" value="1"/>
</dbReference>
<protein>
    <recommendedName>
        <fullName evidence="1">Amidohydrolase-related domain-containing protein</fullName>
    </recommendedName>
</protein>
<dbReference type="GO" id="GO:0016787">
    <property type="term" value="F:hydrolase activity"/>
    <property type="evidence" value="ECO:0007669"/>
    <property type="project" value="InterPro"/>
</dbReference>
<reference evidence="2 3" key="1">
    <citation type="submission" date="2014-04" db="EMBL/GenBank/DDBJ databases">
        <authorList>
            <consortium name="DOE Joint Genome Institute"/>
            <person name="Kuo A."/>
            <person name="Kohler A."/>
            <person name="Nagy L.G."/>
            <person name="Floudas D."/>
            <person name="Copeland A."/>
            <person name="Barry K.W."/>
            <person name="Cichocki N."/>
            <person name="Veneault-Fourrey C."/>
            <person name="LaButti K."/>
            <person name="Lindquist E.A."/>
            <person name="Lipzen A."/>
            <person name="Lundell T."/>
            <person name="Morin E."/>
            <person name="Murat C."/>
            <person name="Sun H."/>
            <person name="Tunlid A."/>
            <person name="Henrissat B."/>
            <person name="Grigoriev I.V."/>
            <person name="Hibbett D.S."/>
            <person name="Martin F."/>
            <person name="Nordberg H.P."/>
            <person name="Cantor M.N."/>
            <person name="Hua S.X."/>
        </authorList>
    </citation>
    <scope>NUCLEOTIDE SEQUENCE [LARGE SCALE GENOMIC DNA]</scope>
    <source>
        <strain evidence="2 3">LaAM-08-1</strain>
    </source>
</reference>
<dbReference type="STRING" id="1095629.A0A0C9XB53"/>
<name>A0A0C9XB53_9AGAR</name>
<dbReference type="Proteomes" id="UP000054477">
    <property type="component" value="Unassembled WGS sequence"/>
</dbReference>
<dbReference type="OrthoDB" id="3364440at2759"/>
<dbReference type="HOGENOM" id="CLU_017290_4_0_1"/>
<dbReference type="InterPro" id="IPR006680">
    <property type="entry name" value="Amidohydro-rel"/>
</dbReference>
<proteinExistence type="predicted"/>